<dbReference type="EMBL" id="JANBTX010000049">
    <property type="protein sequence ID" value="KAJ2688336.1"/>
    <property type="molecule type" value="Genomic_DNA"/>
</dbReference>
<feature type="region of interest" description="Disordered" evidence="1">
    <location>
        <begin position="1"/>
        <end position="28"/>
    </location>
</feature>
<feature type="compositionally biased region" description="Basic and acidic residues" evidence="1">
    <location>
        <begin position="1"/>
        <end position="16"/>
    </location>
</feature>
<protein>
    <submittedName>
        <fullName evidence="2">Uncharacterized protein</fullName>
    </submittedName>
</protein>
<evidence type="ECO:0000313" key="3">
    <source>
        <dbReference type="Proteomes" id="UP001151516"/>
    </source>
</evidence>
<proteinExistence type="predicted"/>
<dbReference type="Proteomes" id="UP001151516">
    <property type="component" value="Unassembled WGS sequence"/>
</dbReference>
<sequence length="257" mass="28499">MRHNEGFDRSHTENIDSNHYGFVVNQPGNEVGQQQDMQQYAYSQQHIQDQQNVQNLQHTYSQPNVPNMQRTYSQQNFQNQPLDYSQQYVQNPQQPFCADYKQGPGYPGQPPNQGFQNSPVPGPAWNYNQSGRADELDEGYASGGDGSNEYGGERGFGEVKDKFMGKFVDKDEYGNNVYDKTNIALAAAAVVAVAVGTAAVVKNGFDVKKARDDEQRDYQIGGGSQYNDTYNGYPPASDPYNTGPAAHPNDSGYYGST</sequence>
<dbReference type="OrthoDB" id="5537625at2759"/>
<evidence type="ECO:0000313" key="2">
    <source>
        <dbReference type="EMBL" id="KAJ2688336.1"/>
    </source>
</evidence>
<organism evidence="2 3">
    <name type="scientific">Coemansia spiralis</name>
    <dbReference type="NCBI Taxonomy" id="417178"/>
    <lineage>
        <taxon>Eukaryota</taxon>
        <taxon>Fungi</taxon>
        <taxon>Fungi incertae sedis</taxon>
        <taxon>Zoopagomycota</taxon>
        <taxon>Kickxellomycotina</taxon>
        <taxon>Kickxellomycetes</taxon>
        <taxon>Kickxellales</taxon>
        <taxon>Kickxellaceae</taxon>
        <taxon>Coemansia</taxon>
    </lineage>
</organism>
<feature type="region of interest" description="Disordered" evidence="1">
    <location>
        <begin position="209"/>
        <end position="257"/>
    </location>
</feature>
<accession>A0A9W8GKR7</accession>
<feature type="region of interest" description="Disordered" evidence="1">
    <location>
        <begin position="102"/>
        <end position="154"/>
    </location>
</feature>
<name>A0A9W8GKR7_9FUNG</name>
<evidence type="ECO:0000256" key="1">
    <source>
        <dbReference type="SAM" id="MobiDB-lite"/>
    </source>
</evidence>
<keyword evidence="3" id="KW-1185">Reference proteome</keyword>
<comment type="caution">
    <text evidence="2">The sequence shown here is derived from an EMBL/GenBank/DDBJ whole genome shotgun (WGS) entry which is preliminary data.</text>
</comment>
<gene>
    <name evidence="2" type="ORF">IWW39_002299</name>
</gene>
<dbReference type="AlphaFoldDB" id="A0A9W8GKR7"/>
<reference evidence="2" key="1">
    <citation type="submission" date="2022-07" db="EMBL/GenBank/DDBJ databases">
        <title>Phylogenomic reconstructions and comparative analyses of Kickxellomycotina fungi.</title>
        <authorList>
            <person name="Reynolds N.K."/>
            <person name="Stajich J.E."/>
            <person name="Barry K."/>
            <person name="Grigoriev I.V."/>
            <person name="Crous P."/>
            <person name="Smith M.E."/>
        </authorList>
    </citation>
    <scope>NUCLEOTIDE SEQUENCE</scope>
    <source>
        <strain evidence="2">CBS 109367</strain>
    </source>
</reference>